<dbReference type="RefSeq" id="WP_169379435.1">
    <property type="nucleotide sequence ID" value="NZ_JAAXLA010000002.1"/>
</dbReference>
<protein>
    <submittedName>
        <fullName evidence="1">Uncharacterized protein</fullName>
    </submittedName>
</protein>
<reference evidence="1 2" key="1">
    <citation type="submission" date="2020-04" db="EMBL/GenBank/DDBJ databases">
        <authorList>
            <person name="Klaysubun C."/>
            <person name="Duangmal K."/>
            <person name="Lipun K."/>
        </authorList>
    </citation>
    <scope>NUCLEOTIDE SEQUENCE [LARGE SCALE GENOMIC DNA]</scope>
    <source>
        <strain evidence="1 2">K10HN5</strain>
    </source>
</reference>
<gene>
    <name evidence="1" type="ORF">HF526_01845</name>
</gene>
<organism evidence="1 2">
    <name type="scientific">Pseudonocardia acidicola</name>
    <dbReference type="NCBI Taxonomy" id="2724939"/>
    <lineage>
        <taxon>Bacteria</taxon>
        <taxon>Bacillati</taxon>
        <taxon>Actinomycetota</taxon>
        <taxon>Actinomycetes</taxon>
        <taxon>Pseudonocardiales</taxon>
        <taxon>Pseudonocardiaceae</taxon>
        <taxon>Pseudonocardia</taxon>
    </lineage>
</organism>
<sequence length="195" mass="21024">MLDEPVPGFRLDLPLVDAFVDGRLDEAGEAGLADQVALVMPFHAQLPIPIAAALERVERRLGGDAELFAWLDRHPGRPRMTARCYAVIALLDEVGAMPPVVTALRELREREPDPEPLRPFLVPATTDETLPSVSYGIEETLGDGRPADAVTAAVAAAQWLRRLTPRAAELDPKLQELGDRAALVAQEARAAIGDG</sequence>
<proteinExistence type="predicted"/>
<comment type="caution">
    <text evidence="1">The sequence shown here is derived from an EMBL/GenBank/DDBJ whole genome shotgun (WGS) entry which is preliminary data.</text>
</comment>
<dbReference type="EMBL" id="JAAXLA010000002">
    <property type="protein sequence ID" value="NMH96074.1"/>
    <property type="molecule type" value="Genomic_DNA"/>
</dbReference>
<evidence type="ECO:0000313" key="1">
    <source>
        <dbReference type="EMBL" id="NMH96074.1"/>
    </source>
</evidence>
<keyword evidence="2" id="KW-1185">Reference proteome</keyword>
<evidence type="ECO:0000313" key="2">
    <source>
        <dbReference type="Proteomes" id="UP000820669"/>
    </source>
</evidence>
<name>A0ABX1S585_9PSEU</name>
<dbReference type="Proteomes" id="UP000820669">
    <property type="component" value="Unassembled WGS sequence"/>
</dbReference>
<accession>A0ABX1S585</accession>